<keyword evidence="11" id="KW-0547">Nucleotide-binding</keyword>
<proteinExistence type="predicted"/>
<organism evidence="11 12">
    <name type="scientific">Gordonia asplenii</name>
    <dbReference type="NCBI Taxonomy" id="2725283"/>
    <lineage>
        <taxon>Bacteria</taxon>
        <taxon>Bacillati</taxon>
        <taxon>Actinomycetota</taxon>
        <taxon>Actinomycetes</taxon>
        <taxon>Mycobacteriales</taxon>
        <taxon>Gordoniaceae</taxon>
        <taxon>Gordonia</taxon>
    </lineage>
</organism>
<evidence type="ECO:0000256" key="6">
    <source>
        <dbReference type="ARBA" id="ARBA00022989"/>
    </source>
</evidence>
<feature type="transmembrane region" description="Helical" evidence="9">
    <location>
        <begin position="119"/>
        <end position="138"/>
    </location>
</feature>
<keyword evidence="11" id="KW-0067">ATP-binding</keyword>
<dbReference type="Gene3D" id="3.30.565.10">
    <property type="entry name" value="Histidine kinase-like ATPase, C-terminal domain"/>
    <property type="match status" value="1"/>
</dbReference>
<dbReference type="SMART" id="SM00387">
    <property type="entry name" value="HATPase_c"/>
    <property type="match status" value="1"/>
</dbReference>
<gene>
    <name evidence="11" type="ORF">HH308_01130</name>
</gene>
<evidence type="ECO:0000256" key="9">
    <source>
        <dbReference type="SAM" id="Phobius"/>
    </source>
</evidence>
<evidence type="ECO:0000313" key="12">
    <source>
        <dbReference type="Proteomes" id="UP000550729"/>
    </source>
</evidence>
<evidence type="ECO:0000256" key="5">
    <source>
        <dbReference type="ARBA" id="ARBA00022777"/>
    </source>
</evidence>
<dbReference type="RefSeq" id="WP_170192311.1">
    <property type="nucleotide sequence ID" value="NZ_JABBNB010000001.1"/>
</dbReference>
<feature type="transmembrane region" description="Helical" evidence="9">
    <location>
        <begin position="172"/>
        <end position="195"/>
    </location>
</feature>
<evidence type="ECO:0000256" key="2">
    <source>
        <dbReference type="ARBA" id="ARBA00022475"/>
    </source>
</evidence>
<evidence type="ECO:0000256" key="8">
    <source>
        <dbReference type="ARBA" id="ARBA00023136"/>
    </source>
</evidence>
<comment type="caution">
    <text evidence="11">The sequence shown here is derived from an EMBL/GenBank/DDBJ whole genome shotgun (WGS) entry which is preliminary data.</text>
</comment>
<keyword evidence="3" id="KW-0808">Transferase</keyword>
<evidence type="ECO:0000256" key="1">
    <source>
        <dbReference type="ARBA" id="ARBA00004651"/>
    </source>
</evidence>
<feature type="transmembrane region" description="Helical" evidence="9">
    <location>
        <begin position="94"/>
        <end position="113"/>
    </location>
</feature>
<keyword evidence="5" id="KW-0418">Kinase</keyword>
<dbReference type="AlphaFoldDB" id="A0A848KWH7"/>
<dbReference type="GO" id="GO:0005886">
    <property type="term" value="C:plasma membrane"/>
    <property type="evidence" value="ECO:0007669"/>
    <property type="project" value="UniProtKB-SubCell"/>
</dbReference>
<keyword evidence="12" id="KW-1185">Reference proteome</keyword>
<reference evidence="11 12" key="1">
    <citation type="submission" date="2020-04" db="EMBL/GenBank/DDBJ databases">
        <title>Gordonia sp. nov. TBRC 11910.</title>
        <authorList>
            <person name="Suriyachadkun C."/>
        </authorList>
    </citation>
    <scope>NUCLEOTIDE SEQUENCE [LARGE SCALE GENOMIC DNA]</scope>
    <source>
        <strain evidence="11 12">TBRC 11910</strain>
    </source>
</reference>
<dbReference type="InterPro" id="IPR050482">
    <property type="entry name" value="Sensor_HK_TwoCompSys"/>
</dbReference>
<feature type="domain" description="Histidine kinase/HSP90-like ATPase" evidence="10">
    <location>
        <begin position="323"/>
        <end position="419"/>
    </location>
</feature>
<dbReference type="InterPro" id="IPR003594">
    <property type="entry name" value="HATPase_dom"/>
</dbReference>
<keyword evidence="2" id="KW-1003">Cell membrane</keyword>
<feature type="transmembrane region" description="Helical" evidence="9">
    <location>
        <begin position="145"/>
        <end position="166"/>
    </location>
</feature>
<dbReference type="PANTHER" id="PTHR24421">
    <property type="entry name" value="NITRATE/NITRITE SENSOR PROTEIN NARX-RELATED"/>
    <property type="match status" value="1"/>
</dbReference>
<dbReference type="SUPFAM" id="SSF55874">
    <property type="entry name" value="ATPase domain of HSP90 chaperone/DNA topoisomerase II/histidine kinase"/>
    <property type="match status" value="1"/>
</dbReference>
<evidence type="ECO:0000256" key="4">
    <source>
        <dbReference type="ARBA" id="ARBA00022692"/>
    </source>
</evidence>
<feature type="transmembrane region" description="Helical" evidence="9">
    <location>
        <begin position="40"/>
        <end position="56"/>
    </location>
</feature>
<evidence type="ECO:0000313" key="11">
    <source>
        <dbReference type="EMBL" id="NMN99817.1"/>
    </source>
</evidence>
<dbReference type="GO" id="GO:0000160">
    <property type="term" value="P:phosphorelay signal transduction system"/>
    <property type="evidence" value="ECO:0007669"/>
    <property type="project" value="UniProtKB-KW"/>
</dbReference>
<keyword evidence="4 9" id="KW-0812">Transmembrane</keyword>
<evidence type="ECO:0000259" key="10">
    <source>
        <dbReference type="SMART" id="SM00387"/>
    </source>
</evidence>
<dbReference type="Pfam" id="PF02518">
    <property type="entry name" value="HATPase_c"/>
    <property type="match status" value="1"/>
</dbReference>
<dbReference type="Proteomes" id="UP000550729">
    <property type="component" value="Unassembled WGS sequence"/>
</dbReference>
<accession>A0A848KWH7</accession>
<evidence type="ECO:0000256" key="7">
    <source>
        <dbReference type="ARBA" id="ARBA00023012"/>
    </source>
</evidence>
<name>A0A848KWH7_9ACTN</name>
<keyword evidence="6 9" id="KW-1133">Transmembrane helix</keyword>
<comment type="subcellular location">
    <subcellularLocation>
        <location evidence="1">Cell membrane</location>
        <topology evidence="1">Multi-pass membrane protein</topology>
    </subcellularLocation>
</comment>
<keyword evidence="7" id="KW-0902">Two-component regulatory system</keyword>
<dbReference type="GO" id="GO:0005524">
    <property type="term" value="F:ATP binding"/>
    <property type="evidence" value="ECO:0007669"/>
    <property type="project" value="UniProtKB-KW"/>
</dbReference>
<dbReference type="CDD" id="cd16917">
    <property type="entry name" value="HATPase_UhpB-NarQ-NarX-like"/>
    <property type="match status" value="1"/>
</dbReference>
<dbReference type="InterPro" id="IPR036890">
    <property type="entry name" value="HATPase_C_sf"/>
</dbReference>
<feature type="transmembrane region" description="Helical" evidence="9">
    <location>
        <begin position="62"/>
        <end position="82"/>
    </location>
</feature>
<sequence length="422" mass="44098">MASSTDARVPVRDSLAELAGEPGIERILIGHALRGVQIQVLLRVLLSIFSIAAVALEPPASDAVACGVIVGLYAAWCAAGAVTVAKAGLFVIRYAWLALFVDLLALSSVTIIASRSDHISWTADVLVSGFAVVPMLAATSLRPHVCAAVVIPTALVYTGSIIAARASYGEPWSLIALRAMVMATLAGAAYLLCLLQRSRVETIGTLAAQRTRLLDEVLVVENRERENLAEALHDGALQYVLGARQELDLIAGTADAESVARLDLALRESARLLRSTLVELHPAVLQASGLPAALGNLGASMRERGGFAVELDSVGWPDDFRSDVDDLLFATARELLTNVVKHARASSVQMSIELDDAVARLVVLDDGVGIDEASDAKTAAGHIGLTSRRVRIESAGGTLTIAAAPAGGTVAIAQLPVTPPAH</sequence>
<protein>
    <submittedName>
        <fullName evidence="11">ATP-binding protein</fullName>
    </submittedName>
</protein>
<dbReference type="PANTHER" id="PTHR24421:SF37">
    <property type="entry name" value="SENSOR HISTIDINE KINASE NARS"/>
    <property type="match status" value="1"/>
</dbReference>
<evidence type="ECO:0000256" key="3">
    <source>
        <dbReference type="ARBA" id="ARBA00022679"/>
    </source>
</evidence>
<dbReference type="GO" id="GO:0016301">
    <property type="term" value="F:kinase activity"/>
    <property type="evidence" value="ECO:0007669"/>
    <property type="project" value="UniProtKB-KW"/>
</dbReference>
<keyword evidence="8 9" id="KW-0472">Membrane</keyword>
<dbReference type="EMBL" id="JABBNB010000001">
    <property type="protein sequence ID" value="NMN99817.1"/>
    <property type="molecule type" value="Genomic_DNA"/>
</dbReference>